<reference evidence="3" key="1">
    <citation type="journal article" date="2017" name="Genome Biol.">
        <title>Comparative genomics reveals high biological diversity and specific adaptations in the industrially and medically important fungal genus Aspergillus.</title>
        <authorList>
            <person name="de Vries R.P."/>
            <person name="Riley R."/>
            <person name="Wiebenga A."/>
            <person name="Aguilar-Osorio G."/>
            <person name="Amillis S."/>
            <person name="Uchima C.A."/>
            <person name="Anderluh G."/>
            <person name="Asadollahi M."/>
            <person name="Askin M."/>
            <person name="Barry K."/>
            <person name="Battaglia E."/>
            <person name="Bayram O."/>
            <person name="Benocci T."/>
            <person name="Braus-Stromeyer S.A."/>
            <person name="Caldana C."/>
            <person name="Canovas D."/>
            <person name="Cerqueira G.C."/>
            <person name="Chen F."/>
            <person name="Chen W."/>
            <person name="Choi C."/>
            <person name="Clum A."/>
            <person name="Dos Santos R.A."/>
            <person name="Damasio A.R."/>
            <person name="Diallinas G."/>
            <person name="Emri T."/>
            <person name="Fekete E."/>
            <person name="Flipphi M."/>
            <person name="Freyberg S."/>
            <person name="Gallo A."/>
            <person name="Gournas C."/>
            <person name="Habgood R."/>
            <person name="Hainaut M."/>
            <person name="Harispe M.L."/>
            <person name="Henrissat B."/>
            <person name="Hilden K.S."/>
            <person name="Hope R."/>
            <person name="Hossain A."/>
            <person name="Karabika E."/>
            <person name="Karaffa L."/>
            <person name="Karanyi Z."/>
            <person name="Krasevec N."/>
            <person name="Kuo A."/>
            <person name="Kusch H."/>
            <person name="LaButti K."/>
            <person name="Lagendijk E.L."/>
            <person name="Lapidus A."/>
            <person name="Levasseur A."/>
            <person name="Lindquist E."/>
            <person name="Lipzen A."/>
            <person name="Logrieco A.F."/>
            <person name="MacCabe A."/>
            <person name="Maekelae M.R."/>
            <person name="Malavazi I."/>
            <person name="Melin P."/>
            <person name="Meyer V."/>
            <person name="Mielnichuk N."/>
            <person name="Miskei M."/>
            <person name="Molnar A.P."/>
            <person name="Mule G."/>
            <person name="Ngan C.Y."/>
            <person name="Orejas M."/>
            <person name="Orosz E."/>
            <person name="Ouedraogo J.P."/>
            <person name="Overkamp K.M."/>
            <person name="Park H.-S."/>
            <person name="Perrone G."/>
            <person name="Piumi F."/>
            <person name="Punt P.J."/>
            <person name="Ram A.F."/>
            <person name="Ramon A."/>
            <person name="Rauscher S."/>
            <person name="Record E."/>
            <person name="Riano-Pachon D.M."/>
            <person name="Robert V."/>
            <person name="Roehrig J."/>
            <person name="Ruller R."/>
            <person name="Salamov A."/>
            <person name="Salih N.S."/>
            <person name="Samson R.A."/>
            <person name="Sandor E."/>
            <person name="Sanguinetti M."/>
            <person name="Schuetze T."/>
            <person name="Sepcic K."/>
            <person name="Shelest E."/>
            <person name="Sherlock G."/>
            <person name="Sophianopoulou V."/>
            <person name="Squina F.M."/>
            <person name="Sun H."/>
            <person name="Susca A."/>
            <person name="Todd R.B."/>
            <person name="Tsang A."/>
            <person name="Unkles S.E."/>
            <person name="van de Wiele N."/>
            <person name="van Rossen-Uffink D."/>
            <person name="Oliveira J.V."/>
            <person name="Vesth T.C."/>
            <person name="Visser J."/>
            <person name="Yu J.-H."/>
            <person name="Zhou M."/>
            <person name="Andersen M.R."/>
            <person name="Archer D.B."/>
            <person name="Baker S.E."/>
            <person name="Benoit I."/>
            <person name="Brakhage A.A."/>
            <person name="Braus G.H."/>
            <person name="Fischer R."/>
            <person name="Frisvad J.C."/>
            <person name="Goldman G.H."/>
            <person name="Houbraken J."/>
            <person name="Oakley B."/>
            <person name="Pocsi I."/>
            <person name="Scazzocchio C."/>
            <person name="Seiboth B."/>
            <person name="vanKuyk P.A."/>
            <person name="Wortman J."/>
            <person name="Dyer P.S."/>
            <person name="Grigoriev I.V."/>
        </authorList>
    </citation>
    <scope>NUCLEOTIDE SEQUENCE [LARGE SCALE GENOMIC DNA]</scope>
    <source>
        <strain evidence="3">CBS 101740 / IMI 381727 / IBT 21946</strain>
    </source>
</reference>
<evidence type="ECO:0000313" key="2">
    <source>
        <dbReference type="EMBL" id="OJJ76589.1"/>
    </source>
</evidence>
<dbReference type="OrthoDB" id="4510017at2759"/>
<accession>A0A1L9UYD7</accession>
<dbReference type="AlphaFoldDB" id="A0A1L9UYD7"/>
<feature type="compositionally biased region" description="Polar residues" evidence="1">
    <location>
        <begin position="1"/>
        <end position="25"/>
    </location>
</feature>
<dbReference type="Proteomes" id="UP000184499">
    <property type="component" value="Unassembled WGS sequence"/>
</dbReference>
<dbReference type="OMA" id="TTAHVHF"/>
<feature type="compositionally biased region" description="Basic and acidic residues" evidence="1">
    <location>
        <begin position="165"/>
        <end position="179"/>
    </location>
</feature>
<evidence type="ECO:0000313" key="3">
    <source>
        <dbReference type="Proteomes" id="UP000184499"/>
    </source>
</evidence>
<feature type="region of interest" description="Disordered" evidence="1">
    <location>
        <begin position="1"/>
        <end position="84"/>
    </location>
</feature>
<name>A0A1L9UYD7_ASPBC</name>
<feature type="compositionally biased region" description="Low complexity" evidence="1">
    <location>
        <begin position="61"/>
        <end position="84"/>
    </location>
</feature>
<dbReference type="RefSeq" id="XP_067483836.1">
    <property type="nucleotide sequence ID" value="XM_067624066.1"/>
</dbReference>
<keyword evidence="3" id="KW-1185">Reference proteome</keyword>
<feature type="region of interest" description="Disordered" evidence="1">
    <location>
        <begin position="102"/>
        <end position="122"/>
    </location>
</feature>
<dbReference type="VEuPathDB" id="FungiDB:ASPBRDRAFT_39085"/>
<dbReference type="GeneID" id="93576554"/>
<feature type="compositionally biased region" description="Polar residues" evidence="1">
    <location>
        <begin position="155"/>
        <end position="164"/>
    </location>
</feature>
<evidence type="ECO:0000256" key="1">
    <source>
        <dbReference type="SAM" id="MobiDB-lite"/>
    </source>
</evidence>
<feature type="region of interest" description="Disordered" evidence="1">
    <location>
        <begin position="143"/>
        <end position="179"/>
    </location>
</feature>
<organism evidence="2 3">
    <name type="scientific">Aspergillus brasiliensis (strain CBS 101740 / IMI 381727 / IBT 21946)</name>
    <dbReference type="NCBI Taxonomy" id="767769"/>
    <lineage>
        <taxon>Eukaryota</taxon>
        <taxon>Fungi</taxon>
        <taxon>Dikarya</taxon>
        <taxon>Ascomycota</taxon>
        <taxon>Pezizomycotina</taxon>
        <taxon>Eurotiomycetes</taxon>
        <taxon>Eurotiomycetidae</taxon>
        <taxon>Eurotiales</taxon>
        <taxon>Aspergillaceae</taxon>
        <taxon>Aspergillus</taxon>
        <taxon>Aspergillus subgen. Circumdati</taxon>
    </lineage>
</organism>
<gene>
    <name evidence="2" type="ORF">ASPBRDRAFT_39085</name>
</gene>
<proteinExistence type="predicted"/>
<dbReference type="EMBL" id="KV878680">
    <property type="protein sequence ID" value="OJJ76589.1"/>
    <property type="molecule type" value="Genomic_DNA"/>
</dbReference>
<sequence>MASSEAQKPNTFPHTPNGSASTHTPNARRKVMMDFSSLHPCSVSMDEDDEKEEENIHSRSHPSYHPASSYSSSSSTPTQSSQNRSIINNNARLEYYNASSLGNESTHTATTSRFRSKSKSKSTTAHVHFLDQVIETNTTAAASANVNASRKRSTPSDLDTNTTTNEEKGMTLGPRSRDLSLSESEISLLDLGPSLVYGDDGYMPLSNGGYNGQGDEGGGVSLVGRGVQGLCLEGGGDGGGLRE</sequence>
<protein>
    <submittedName>
        <fullName evidence="2">Uncharacterized protein</fullName>
    </submittedName>
</protein>